<dbReference type="InterPro" id="IPR029063">
    <property type="entry name" value="SAM-dependent_MTases_sf"/>
</dbReference>
<dbReference type="Proteomes" id="UP000184356">
    <property type="component" value="Unassembled WGS sequence"/>
</dbReference>
<proteinExistence type="inferred from homology"/>
<dbReference type="OrthoDB" id="186626at2759"/>
<dbReference type="GeneID" id="63764910"/>
<keyword evidence="3" id="KW-0808">Transferase</keyword>
<dbReference type="GO" id="GO:0032259">
    <property type="term" value="P:methylation"/>
    <property type="evidence" value="ECO:0007669"/>
    <property type="project" value="UniProtKB-KW"/>
</dbReference>
<dbReference type="AlphaFoldDB" id="A0A1L9TZT4"/>
<evidence type="ECO:0000256" key="1">
    <source>
        <dbReference type="ARBA" id="ARBA00012880"/>
    </source>
</evidence>
<organism evidence="7 8">
    <name type="scientific">Aspergillus sydowii CBS 593.65</name>
    <dbReference type="NCBI Taxonomy" id="1036612"/>
    <lineage>
        <taxon>Eukaryota</taxon>
        <taxon>Fungi</taxon>
        <taxon>Dikarya</taxon>
        <taxon>Ascomycota</taxon>
        <taxon>Pezizomycotina</taxon>
        <taxon>Eurotiomycetes</taxon>
        <taxon>Eurotiomycetidae</taxon>
        <taxon>Eurotiales</taxon>
        <taxon>Aspergillaceae</taxon>
        <taxon>Aspergillus</taxon>
        <taxon>Aspergillus subgen. Nidulantes</taxon>
    </lineage>
</organism>
<dbReference type="EMBL" id="KV878582">
    <property type="protein sequence ID" value="OJJ64960.1"/>
    <property type="molecule type" value="Genomic_DNA"/>
</dbReference>
<sequence length="276" mass="30881">MSDGQTRQRSQLSHQREEGRELKLLHFIYNHPNLDSVRGNPQAVLDLIDEFSQTYAFMTVGPEKGPIVTDLINERKPHTMIELGCYIGYSAILYGDAVRRNGGSRYFSLELNAEFADIANKLVDLAGLSGFVRILVGRSDVLLHQLFDTGEVKQVELLFIDHHKPAYTLDLKLCEQLGMIVPGVSVIAADNVIYPGNPPYLEYVRASVEKKRAEAEKGPVTSYTTEGFSERTSKAFMGDENAPRFEILGNPNLVYESVLRRPEGHHDAIEVTRCVG</sequence>
<protein>
    <recommendedName>
        <fullName evidence="1">catechol O-methyltransferase</fullName>
        <ecNumber evidence="1">2.1.1.6</ecNumber>
    </recommendedName>
</protein>
<dbReference type="EC" id="2.1.1.6" evidence="1"/>
<evidence type="ECO:0000256" key="4">
    <source>
        <dbReference type="ARBA" id="ARBA00022691"/>
    </source>
</evidence>
<keyword evidence="8" id="KW-1185">Reference proteome</keyword>
<dbReference type="PANTHER" id="PTHR43836">
    <property type="entry name" value="CATECHOL O-METHYLTRANSFERASE 1-RELATED"/>
    <property type="match status" value="1"/>
</dbReference>
<keyword evidence="5" id="KW-0128">Catecholamine metabolism</keyword>
<dbReference type="GO" id="GO:0006584">
    <property type="term" value="P:catecholamine metabolic process"/>
    <property type="evidence" value="ECO:0007669"/>
    <property type="project" value="UniProtKB-KW"/>
</dbReference>
<evidence type="ECO:0000256" key="2">
    <source>
        <dbReference type="ARBA" id="ARBA00022603"/>
    </source>
</evidence>
<dbReference type="InterPro" id="IPR002935">
    <property type="entry name" value="SAM_O-MeTrfase"/>
</dbReference>
<dbReference type="RefSeq" id="XP_040708766.1">
    <property type="nucleotide sequence ID" value="XM_040848837.1"/>
</dbReference>
<keyword evidence="2" id="KW-0489">Methyltransferase</keyword>
<dbReference type="PANTHER" id="PTHR43836:SF8">
    <property type="entry name" value="PUTATIVE (AFU_ORTHOLOGUE AFUA_5G06990)-RELATED"/>
    <property type="match status" value="1"/>
</dbReference>
<dbReference type="GO" id="GO:0008171">
    <property type="term" value="F:O-methyltransferase activity"/>
    <property type="evidence" value="ECO:0007669"/>
    <property type="project" value="InterPro"/>
</dbReference>
<dbReference type="SUPFAM" id="SSF53335">
    <property type="entry name" value="S-adenosyl-L-methionine-dependent methyltransferases"/>
    <property type="match status" value="1"/>
</dbReference>
<gene>
    <name evidence="7" type="ORF">ASPSYDRAFT_54350</name>
</gene>
<dbReference type="VEuPathDB" id="FungiDB:ASPSYDRAFT_54350"/>
<evidence type="ECO:0000256" key="5">
    <source>
        <dbReference type="ARBA" id="ARBA00022939"/>
    </source>
</evidence>
<dbReference type="STRING" id="1036612.A0A1L9TZT4"/>
<dbReference type="Gene3D" id="3.40.50.150">
    <property type="entry name" value="Vaccinia Virus protein VP39"/>
    <property type="match status" value="1"/>
</dbReference>
<evidence type="ECO:0000256" key="6">
    <source>
        <dbReference type="ARBA" id="ARBA00023453"/>
    </source>
</evidence>
<accession>A0A1L9TZT4</accession>
<evidence type="ECO:0000313" key="7">
    <source>
        <dbReference type="EMBL" id="OJJ64960.1"/>
    </source>
</evidence>
<name>A0A1L9TZT4_9EURO</name>
<reference evidence="8" key="1">
    <citation type="journal article" date="2017" name="Genome Biol.">
        <title>Comparative genomics reveals high biological diversity and specific adaptations in the industrially and medically important fungal genus Aspergillus.</title>
        <authorList>
            <person name="de Vries R.P."/>
            <person name="Riley R."/>
            <person name="Wiebenga A."/>
            <person name="Aguilar-Osorio G."/>
            <person name="Amillis S."/>
            <person name="Uchima C.A."/>
            <person name="Anderluh G."/>
            <person name="Asadollahi M."/>
            <person name="Askin M."/>
            <person name="Barry K."/>
            <person name="Battaglia E."/>
            <person name="Bayram O."/>
            <person name="Benocci T."/>
            <person name="Braus-Stromeyer S.A."/>
            <person name="Caldana C."/>
            <person name="Canovas D."/>
            <person name="Cerqueira G.C."/>
            <person name="Chen F."/>
            <person name="Chen W."/>
            <person name="Choi C."/>
            <person name="Clum A."/>
            <person name="Dos Santos R.A."/>
            <person name="Damasio A.R."/>
            <person name="Diallinas G."/>
            <person name="Emri T."/>
            <person name="Fekete E."/>
            <person name="Flipphi M."/>
            <person name="Freyberg S."/>
            <person name="Gallo A."/>
            <person name="Gournas C."/>
            <person name="Habgood R."/>
            <person name="Hainaut M."/>
            <person name="Harispe M.L."/>
            <person name="Henrissat B."/>
            <person name="Hilden K.S."/>
            <person name="Hope R."/>
            <person name="Hossain A."/>
            <person name="Karabika E."/>
            <person name="Karaffa L."/>
            <person name="Karanyi Z."/>
            <person name="Krasevec N."/>
            <person name="Kuo A."/>
            <person name="Kusch H."/>
            <person name="LaButti K."/>
            <person name="Lagendijk E.L."/>
            <person name="Lapidus A."/>
            <person name="Levasseur A."/>
            <person name="Lindquist E."/>
            <person name="Lipzen A."/>
            <person name="Logrieco A.F."/>
            <person name="MacCabe A."/>
            <person name="Maekelae M.R."/>
            <person name="Malavazi I."/>
            <person name="Melin P."/>
            <person name="Meyer V."/>
            <person name="Mielnichuk N."/>
            <person name="Miskei M."/>
            <person name="Molnar A.P."/>
            <person name="Mule G."/>
            <person name="Ngan C.Y."/>
            <person name="Orejas M."/>
            <person name="Orosz E."/>
            <person name="Ouedraogo J.P."/>
            <person name="Overkamp K.M."/>
            <person name="Park H.-S."/>
            <person name="Perrone G."/>
            <person name="Piumi F."/>
            <person name="Punt P.J."/>
            <person name="Ram A.F."/>
            <person name="Ramon A."/>
            <person name="Rauscher S."/>
            <person name="Record E."/>
            <person name="Riano-Pachon D.M."/>
            <person name="Robert V."/>
            <person name="Roehrig J."/>
            <person name="Ruller R."/>
            <person name="Salamov A."/>
            <person name="Salih N.S."/>
            <person name="Samson R.A."/>
            <person name="Sandor E."/>
            <person name="Sanguinetti M."/>
            <person name="Schuetze T."/>
            <person name="Sepcic K."/>
            <person name="Shelest E."/>
            <person name="Sherlock G."/>
            <person name="Sophianopoulou V."/>
            <person name="Squina F.M."/>
            <person name="Sun H."/>
            <person name="Susca A."/>
            <person name="Todd R.B."/>
            <person name="Tsang A."/>
            <person name="Unkles S.E."/>
            <person name="van de Wiele N."/>
            <person name="van Rossen-Uffink D."/>
            <person name="Oliveira J.V."/>
            <person name="Vesth T.C."/>
            <person name="Visser J."/>
            <person name="Yu J.-H."/>
            <person name="Zhou M."/>
            <person name="Andersen M.R."/>
            <person name="Archer D.B."/>
            <person name="Baker S.E."/>
            <person name="Benoit I."/>
            <person name="Brakhage A.A."/>
            <person name="Braus G.H."/>
            <person name="Fischer R."/>
            <person name="Frisvad J.C."/>
            <person name="Goldman G.H."/>
            <person name="Houbraken J."/>
            <person name="Oakley B."/>
            <person name="Pocsi I."/>
            <person name="Scazzocchio C."/>
            <person name="Seiboth B."/>
            <person name="vanKuyk P.A."/>
            <person name="Wortman J."/>
            <person name="Dyer P.S."/>
            <person name="Grigoriev I.V."/>
        </authorList>
    </citation>
    <scope>NUCLEOTIDE SEQUENCE [LARGE SCALE GENOMIC DNA]</scope>
    <source>
        <strain evidence="8">CBS 593.65</strain>
    </source>
</reference>
<comment type="similarity">
    <text evidence="6">Belongs to the class I-like SAM-binding methyltransferase superfamily. Cation-dependent O-methyltransferase family.</text>
</comment>
<dbReference type="Pfam" id="PF01596">
    <property type="entry name" value="Methyltransf_3"/>
    <property type="match status" value="1"/>
</dbReference>
<dbReference type="PROSITE" id="PS51682">
    <property type="entry name" value="SAM_OMT_I"/>
    <property type="match status" value="1"/>
</dbReference>
<evidence type="ECO:0000313" key="8">
    <source>
        <dbReference type="Proteomes" id="UP000184356"/>
    </source>
</evidence>
<evidence type="ECO:0000256" key="3">
    <source>
        <dbReference type="ARBA" id="ARBA00022679"/>
    </source>
</evidence>
<keyword evidence="4" id="KW-0949">S-adenosyl-L-methionine</keyword>